<dbReference type="OrthoDB" id="798979at2"/>
<dbReference type="AlphaFoldDB" id="A0A1M6F0F0"/>
<evidence type="ECO:0000313" key="2">
    <source>
        <dbReference type="Proteomes" id="UP000184335"/>
    </source>
</evidence>
<gene>
    <name evidence="1" type="ORF">SAMN05443429_10659</name>
</gene>
<evidence type="ECO:0008006" key="3">
    <source>
        <dbReference type="Google" id="ProtNLM"/>
    </source>
</evidence>
<dbReference type="RefSeq" id="WP_073179660.1">
    <property type="nucleotide sequence ID" value="NZ_FQYI01000006.1"/>
</dbReference>
<reference evidence="1 2" key="1">
    <citation type="submission" date="2016-11" db="EMBL/GenBank/DDBJ databases">
        <authorList>
            <person name="Jaros S."/>
            <person name="Januszkiewicz K."/>
            <person name="Wedrychowicz H."/>
        </authorList>
    </citation>
    <scope>NUCLEOTIDE SEQUENCE [LARGE SCALE GENOMIC DNA]</scope>
    <source>
        <strain evidence="1 2">DSM 25479</strain>
    </source>
</reference>
<proteinExistence type="predicted"/>
<evidence type="ECO:0000313" key="1">
    <source>
        <dbReference type="EMBL" id="SHI91160.1"/>
    </source>
</evidence>
<dbReference type="EMBL" id="FQYI01000006">
    <property type="protein sequence ID" value="SHI91160.1"/>
    <property type="molecule type" value="Genomic_DNA"/>
</dbReference>
<sequence>MQYLKDSQGNTTGVYIPAEEWKVISSDFLGEDLTDEIPEFHKPILKQRLEELDRDGAEGTGLEAAMLSLKKKYGF</sequence>
<keyword evidence="2" id="KW-1185">Reference proteome</keyword>
<protein>
    <recommendedName>
        <fullName evidence="3">Addiction module component</fullName>
    </recommendedName>
</protein>
<dbReference type="Proteomes" id="UP000184335">
    <property type="component" value="Unassembled WGS sequence"/>
</dbReference>
<organism evidence="1 2">
    <name type="scientific">Cruoricaptor ignavus</name>
    <dbReference type="NCBI Taxonomy" id="1118202"/>
    <lineage>
        <taxon>Bacteria</taxon>
        <taxon>Pseudomonadati</taxon>
        <taxon>Bacteroidota</taxon>
        <taxon>Flavobacteriia</taxon>
        <taxon>Flavobacteriales</taxon>
        <taxon>Weeksellaceae</taxon>
        <taxon>Cruoricaptor</taxon>
    </lineage>
</organism>
<accession>A0A1M6F0F0</accession>
<name>A0A1M6F0F0_9FLAO</name>
<dbReference type="STRING" id="1118202.SAMN05443429_10659"/>